<dbReference type="InterPro" id="IPR007267">
    <property type="entry name" value="GtrA_DPMS_TM"/>
</dbReference>
<dbReference type="InterPro" id="IPR051401">
    <property type="entry name" value="GtrA_CellWall_Glycosyl"/>
</dbReference>
<evidence type="ECO:0000256" key="1">
    <source>
        <dbReference type="ARBA" id="ARBA00004141"/>
    </source>
</evidence>
<dbReference type="GO" id="GO:0005886">
    <property type="term" value="C:plasma membrane"/>
    <property type="evidence" value="ECO:0007669"/>
    <property type="project" value="TreeGrafter"/>
</dbReference>
<comment type="similarity">
    <text evidence="2">Belongs to the GtrA family.</text>
</comment>
<gene>
    <name evidence="8" type="ORF">LMG27198_02710</name>
</gene>
<reference evidence="8" key="1">
    <citation type="journal article" date="2023" name="Int. J. Syst. Evol. Microbiol.">
        <title>Methylocystis iwaonis sp. nov., a type II methane-oxidizing bacterium from surface soil of a rice paddy field in Japan, and emended description of the genus Methylocystis (ex Whittenbury et al. 1970) Bowman et al. 1993.</title>
        <authorList>
            <person name="Kaise H."/>
            <person name="Sawadogo J.B."/>
            <person name="Alam M.S."/>
            <person name="Ueno C."/>
            <person name="Dianou D."/>
            <person name="Shinjo R."/>
            <person name="Asakawa S."/>
        </authorList>
    </citation>
    <scope>NUCLEOTIDE SEQUENCE</scope>
    <source>
        <strain evidence="8">LMG27198</strain>
    </source>
</reference>
<dbReference type="RefSeq" id="WP_281799840.1">
    <property type="nucleotide sequence ID" value="NZ_BSEC01000001.1"/>
</dbReference>
<feature type="transmembrane region" description="Helical" evidence="6">
    <location>
        <begin position="43"/>
        <end position="61"/>
    </location>
</feature>
<dbReference type="AlphaFoldDB" id="A0A9W6GQW8"/>
<dbReference type="EMBL" id="BSEC01000001">
    <property type="protein sequence ID" value="GLI91279.1"/>
    <property type="molecule type" value="Genomic_DNA"/>
</dbReference>
<comment type="subcellular location">
    <subcellularLocation>
        <location evidence="1">Membrane</location>
        <topology evidence="1">Multi-pass membrane protein</topology>
    </subcellularLocation>
</comment>
<keyword evidence="4 6" id="KW-1133">Transmembrane helix</keyword>
<protein>
    <recommendedName>
        <fullName evidence="7">GtrA/DPMS transmembrane domain-containing protein</fullName>
    </recommendedName>
</protein>
<accession>A0A9W6GQW8</accession>
<sequence>MRAMVGSLWRLRFARFLIIGALNTLFGFGVFYLLLLAHLRPGPALAVATVLGVLFNFMTTGRVVFENAEGCRLWRFAGVALLVFVVNGVALEGAMRLGLGAAAAQALLLLPCVILSYALNRAFVFATAPEASKA</sequence>
<dbReference type="GO" id="GO:0000271">
    <property type="term" value="P:polysaccharide biosynthetic process"/>
    <property type="evidence" value="ECO:0007669"/>
    <property type="project" value="InterPro"/>
</dbReference>
<evidence type="ECO:0000256" key="5">
    <source>
        <dbReference type="ARBA" id="ARBA00023136"/>
    </source>
</evidence>
<dbReference type="PANTHER" id="PTHR38459">
    <property type="entry name" value="PROPHAGE BACTOPRENOL-LINKED GLUCOSE TRANSLOCASE HOMOLOG"/>
    <property type="match status" value="1"/>
</dbReference>
<feature type="transmembrane region" description="Helical" evidence="6">
    <location>
        <begin position="97"/>
        <end position="119"/>
    </location>
</feature>
<evidence type="ECO:0000313" key="8">
    <source>
        <dbReference type="EMBL" id="GLI91279.1"/>
    </source>
</evidence>
<keyword evidence="5 6" id="KW-0472">Membrane</keyword>
<dbReference type="Proteomes" id="UP001144323">
    <property type="component" value="Unassembled WGS sequence"/>
</dbReference>
<feature type="domain" description="GtrA/DPMS transmembrane" evidence="7">
    <location>
        <begin position="15"/>
        <end position="125"/>
    </location>
</feature>
<evidence type="ECO:0000313" key="9">
    <source>
        <dbReference type="Proteomes" id="UP001144323"/>
    </source>
</evidence>
<proteinExistence type="inferred from homology"/>
<evidence type="ECO:0000259" key="7">
    <source>
        <dbReference type="Pfam" id="PF04138"/>
    </source>
</evidence>
<name>A0A9W6GQW8_9HYPH</name>
<comment type="caution">
    <text evidence="8">The sequence shown here is derived from an EMBL/GenBank/DDBJ whole genome shotgun (WGS) entry which is preliminary data.</text>
</comment>
<feature type="transmembrane region" description="Helical" evidence="6">
    <location>
        <begin position="12"/>
        <end position="37"/>
    </location>
</feature>
<evidence type="ECO:0000256" key="4">
    <source>
        <dbReference type="ARBA" id="ARBA00022989"/>
    </source>
</evidence>
<keyword evidence="3 6" id="KW-0812">Transmembrane</keyword>
<dbReference type="PANTHER" id="PTHR38459:SF1">
    <property type="entry name" value="PROPHAGE BACTOPRENOL-LINKED GLUCOSE TRANSLOCASE HOMOLOG"/>
    <property type="match status" value="1"/>
</dbReference>
<dbReference type="Pfam" id="PF04138">
    <property type="entry name" value="GtrA_DPMS_TM"/>
    <property type="match status" value="1"/>
</dbReference>
<feature type="transmembrane region" description="Helical" evidence="6">
    <location>
        <begin position="73"/>
        <end position="91"/>
    </location>
</feature>
<keyword evidence="9" id="KW-1185">Reference proteome</keyword>
<evidence type="ECO:0000256" key="2">
    <source>
        <dbReference type="ARBA" id="ARBA00009399"/>
    </source>
</evidence>
<evidence type="ECO:0000256" key="3">
    <source>
        <dbReference type="ARBA" id="ARBA00022692"/>
    </source>
</evidence>
<evidence type="ECO:0000256" key="6">
    <source>
        <dbReference type="SAM" id="Phobius"/>
    </source>
</evidence>
<organism evidence="8 9">
    <name type="scientific">Methylocystis echinoides</name>
    <dbReference type="NCBI Taxonomy" id="29468"/>
    <lineage>
        <taxon>Bacteria</taxon>
        <taxon>Pseudomonadati</taxon>
        <taxon>Pseudomonadota</taxon>
        <taxon>Alphaproteobacteria</taxon>
        <taxon>Hyphomicrobiales</taxon>
        <taxon>Methylocystaceae</taxon>
        <taxon>Methylocystis</taxon>
    </lineage>
</organism>